<sequence>MTSVPPAIFSYRVLMSQQTTKQGYHTILFYWTLYGFVALIDQFVGTAQGYNLCKAGLLTVVFLHAVRSNSEAIPLSWQFMNQLSRDLGSTILSHYDDDGYPIDNFSEHFPKTPTMTQFSDDSYEYNLEETEENVEISTACSFIPSLEMQTTQNGSPGSRKIQKTSSSLKTMHFPSEESPYLFSNQNSPNRTNFLTMSAMTMSSIGNGEIVTVPADQITFSNGCHEAVIQVTNISLLHIMYSLKTNANTHLIAAPTSGIIFSGNTMAIRVGIDSEHFDVLSNPEAFIDKLAIDYALIPGSLSTAYSKFSPIFFQSQNRKRLAIRVFYH</sequence>
<dbReference type="InterPro" id="IPR000535">
    <property type="entry name" value="MSP_dom"/>
</dbReference>
<accession>A0A1I7TKL0</accession>
<dbReference type="GO" id="GO:0031143">
    <property type="term" value="C:pseudopodium"/>
    <property type="evidence" value="ECO:0007669"/>
    <property type="project" value="UniProtKB-SubCell"/>
</dbReference>
<proteinExistence type="predicted"/>
<evidence type="ECO:0000256" key="3">
    <source>
        <dbReference type="ARBA" id="ARBA00023212"/>
    </source>
</evidence>
<evidence type="ECO:0000259" key="8">
    <source>
        <dbReference type="PROSITE" id="PS50202"/>
    </source>
</evidence>
<dbReference type="InterPro" id="IPR013783">
    <property type="entry name" value="Ig-like_fold"/>
</dbReference>
<dbReference type="GO" id="GO:0005856">
    <property type="term" value="C:cytoskeleton"/>
    <property type="evidence" value="ECO:0007669"/>
    <property type="project" value="UniProtKB-SubCell"/>
</dbReference>
<dbReference type="PROSITE" id="PS50202">
    <property type="entry name" value="MSP"/>
    <property type="match status" value="1"/>
</dbReference>
<reference evidence="10" key="1">
    <citation type="submission" date="2016-11" db="UniProtKB">
        <authorList>
            <consortium name="WormBaseParasite"/>
        </authorList>
    </citation>
    <scope>IDENTIFICATION</scope>
</reference>
<evidence type="ECO:0000256" key="1">
    <source>
        <dbReference type="ARBA" id="ARBA00004245"/>
    </source>
</evidence>
<dbReference type="InterPro" id="IPR051155">
    <property type="entry name" value="Nematode_MSP"/>
</dbReference>
<comment type="subcellular location">
    <subcellularLocation>
        <location evidence="6">Cell projection</location>
        <location evidence="6">Pseudopodium</location>
    </subcellularLocation>
    <subcellularLocation>
        <location evidence="1">Cytoplasm</location>
        <location evidence="1">Cytoskeleton</location>
    </subcellularLocation>
</comment>
<evidence type="ECO:0000256" key="2">
    <source>
        <dbReference type="ARBA" id="ARBA00022490"/>
    </source>
</evidence>
<name>A0A1I7TKL0_9PELO</name>
<evidence type="ECO:0000313" key="10">
    <source>
        <dbReference type="WBParaSite" id="Csp11.Scaffold627.g6831.t1"/>
    </source>
</evidence>
<keyword evidence="3 7" id="KW-0206">Cytoskeleton</keyword>
<comment type="function">
    <text evidence="5 7">Central component in molecular interactions underlying sperm crawling. Forms an extensive filament system that extends from sperm villipoda, along the leading edge of the pseudopod.</text>
</comment>
<evidence type="ECO:0000256" key="4">
    <source>
        <dbReference type="ARBA" id="ARBA00023273"/>
    </source>
</evidence>
<dbReference type="PANTHER" id="PTHR22920:SF27">
    <property type="entry name" value="MAJOR SPERM PROTEIN"/>
    <property type="match status" value="1"/>
</dbReference>
<dbReference type="Gene3D" id="2.60.40.10">
    <property type="entry name" value="Immunoglobulins"/>
    <property type="match status" value="1"/>
</dbReference>
<evidence type="ECO:0000256" key="6">
    <source>
        <dbReference type="ARBA" id="ARBA00037818"/>
    </source>
</evidence>
<evidence type="ECO:0000256" key="7">
    <source>
        <dbReference type="RuleBase" id="RU003425"/>
    </source>
</evidence>
<dbReference type="AlphaFoldDB" id="A0A1I7TKL0"/>
<dbReference type="InterPro" id="IPR008962">
    <property type="entry name" value="PapD-like_sf"/>
</dbReference>
<keyword evidence="9" id="KW-1185">Reference proteome</keyword>
<dbReference type="PANTHER" id="PTHR22920">
    <property type="entry name" value="MAJOR SPERM PROTEIN"/>
    <property type="match status" value="1"/>
</dbReference>
<evidence type="ECO:0000256" key="5">
    <source>
        <dbReference type="ARBA" id="ARBA00037744"/>
    </source>
</evidence>
<keyword evidence="2" id="KW-0963">Cytoplasm</keyword>
<dbReference type="WBParaSite" id="Csp11.Scaffold627.g6831.t1">
    <property type="protein sequence ID" value="Csp11.Scaffold627.g6831.t1"/>
    <property type="gene ID" value="Csp11.Scaffold627.g6831"/>
</dbReference>
<organism evidence="9 10">
    <name type="scientific">Caenorhabditis tropicalis</name>
    <dbReference type="NCBI Taxonomy" id="1561998"/>
    <lineage>
        <taxon>Eukaryota</taxon>
        <taxon>Metazoa</taxon>
        <taxon>Ecdysozoa</taxon>
        <taxon>Nematoda</taxon>
        <taxon>Chromadorea</taxon>
        <taxon>Rhabditida</taxon>
        <taxon>Rhabditina</taxon>
        <taxon>Rhabditomorpha</taxon>
        <taxon>Rhabditoidea</taxon>
        <taxon>Rhabditidae</taxon>
        <taxon>Peloderinae</taxon>
        <taxon>Caenorhabditis</taxon>
    </lineage>
</organism>
<keyword evidence="4" id="KW-0966">Cell projection</keyword>
<dbReference type="Pfam" id="PF00635">
    <property type="entry name" value="Motile_Sperm"/>
    <property type="match status" value="1"/>
</dbReference>
<dbReference type="STRING" id="1561998.A0A1I7TKL0"/>
<dbReference type="Proteomes" id="UP000095282">
    <property type="component" value="Unplaced"/>
</dbReference>
<dbReference type="eggNOG" id="ENOG502TGIC">
    <property type="taxonomic scope" value="Eukaryota"/>
</dbReference>
<dbReference type="SUPFAM" id="SSF49354">
    <property type="entry name" value="PapD-like"/>
    <property type="match status" value="1"/>
</dbReference>
<evidence type="ECO:0000313" key="9">
    <source>
        <dbReference type="Proteomes" id="UP000095282"/>
    </source>
</evidence>
<protein>
    <recommendedName>
        <fullName evidence="7">Major sperm protein</fullName>
    </recommendedName>
</protein>
<feature type="domain" description="MSP" evidence="8">
    <location>
        <begin position="208"/>
        <end position="327"/>
    </location>
</feature>